<evidence type="ECO:0000256" key="6">
    <source>
        <dbReference type="PROSITE-ProRule" id="PRU00433"/>
    </source>
</evidence>
<reference evidence="10" key="1">
    <citation type="journal article" date="2019" name="Int. J. Syst. Evol. Microbiol.">
        <title>The Global Catalogue of Microorganisms (GCM) 10K type strain sequencing project: providing services to taxonomists for standard genome sequencing and annotation.</title>
        <authorList>
            <consortium name="The Broad Institute Genomics Platform"/>
            <consortium name="The Broad Institute Genome Sequencing Center for Infectious Disease"/>
            <person name="Wu L."/>
            <person name="Ma J."/>
        </authorList>
    </citation>
    <scope>NUCLEOTIDE SEQUENCE [LARGE SCALE GENOMIC DNA]</scope>
    <source>
        <strain evidence="10">CCUG 58412</strain>
    </source>
</reference>
<name>A0ABW3F8I2_9PROT</name>
<feature type="signal peptide" evidence="7">
    <location>
        <begin position="1"/>
        <end position="22"/>
    </location>
</feature>
<evidence type="ECO:0000256" key="5">
    <source>
        <dbReference type="ARBA" id="ARBA00023004"/>
    </source>
</evidence>
<keyword evidence="3 6" id="KW-0479">Metal-binding</keyword>
<dbReference type="Proteomes" id="UP001597128">
    <property type="component" value="Unassembled WGS sequence"/>
</dbReference>
<dbReference type="PANTHER" id="PTHR33751:SF9">
    <property type="entry name" value="CYTOCHROME C4"/>
    <property type="match status" value="1"/>
</dbReference>
<dbReference type="EMBL" id="JBHTKB010000001">
    <property type="protein sequence ID" value="MFD0913235.1"/>
    <property type="molecule type" value="Genomic_DNA"/>
</dbReference>
<evidence type="ECO:0000313" key="10">
    <source>
        <dbReference type="Proteomes" id="UP001597128"/>
    </source>
</evidence>
<evidence type="ECO:0000259" key="8">
    <source>
        <dbReference type="PROSITE" id="PS51007"/>
    </source>
</evidence>
<evidence type="ECO:0000256" key="7">
    <source>
        <dbReference type="SAM" id="SignalP"/>
    </source>
</evidence>
<evidence type="ECO:0000256" key="4">
    <source>
        <dbReference type="ARBA" id="ARBA00022982"/>
    </source>
</evidence>
<proteinExistence type="predicted"/>
<evidence type="ECO:0000313" key="9">
    <source>
        <dbReference type="EMBL" id="MFD0913235.1"/>
    </source>
</evidence>
<protein>
    <submittedName>
        <fullName evidence="9">C-type cytochrome</fullName>
    </submittedName>
</protein>
<keyword evidence="4" id="KW-0249">Electron transport</keyword>
<dbReference type="PROSITE" id="PS51007">
    <property type="entry name" value="CYTC"/>
    <property type="match status" value="1"/>
</dbReference>
<sequence>MKRLHFSLALAVCLQWAACVHAEENDSRETITRTTTTLAASCAACHGHQGNSLGGTPTLAALNKEYFMQRMQGFKNGSLSSTVMHHHAKGLTDDEINNLAAYFATLPRHTAAQAPQQPFLGAQ</sequence>
<dbReference type="Pfam" id="PF13442">
    <property type="entry name" value="Cytochrome_CBB3"/>
    <property type="match status" value="1"/>
</dbReference>
<comment type="caution">
    <text evidence="9">The sequence shown here is derived from an EMBL/GenBank/DDBJ whole genome shotgun (WGS) entry which is preliminary data.</text>
</comment>
<dbReference type="PANTHER" id="PTHR33751">
    <property type="entry name" value="CBB3-TYPE CYTOCHROME C OXIDASE SUBUNIT FIXP"/>
    <property type="match status" value="1"/>
</dbReference>
<keyword evidence="5 6" id="KW-0408">Iron</keyword>
<dbReference type="InterPro" id="IPR036909">
    <property type="entry name" value="Cyt_c-like_dom_sf"/>
</dbReference>
<keyword evidence="10" id="KW-1185">Reference proteome</keyword>
<accession>A0ABW3F8I2</accession>
<evidence type="ECO:0000256" key="2">
    <source>
        <dbReference type="ARBA" id="ARBA00022617"/>
    </source>
</evidence>
<dbReference type="InterPro" id="IPR009056">
    <property type="entry name" value="Cyt_c-like_dom"/>
</dbReference>
<keyword evidence="2 6" id="KW-0349">Heme</keyword>
<gene>
    <name evidence="9" type="ORF">ACFQ1Z_06730</name>
</gene>
<dbReference type="RefSeq" id="WP_379056524.1">
    <property type="nucleotide sequence ID" value="NZ_JBHTKB010000001.1"/>
</dbReference>
<dbReference type="InterPro" id="IPR050597">
    <property type="entry name" value="Cytochrome_c_Oxidase_Subunit"/>
</dbReference>
<keyword evidence="1" id="KW-0813">Transport</keyword>
<keyword evidence="7" id="KW-0732">Signal</keyword>
<dbReference type="SUPFAM" id="SSF46626">
    <property type="entry name" value="Cytochrome c"/>
    <property type="match status" value="1"/>
</dbReference>
<feature type="chain" id="PRO_5045536307" evidence="7">
    <location>
        <begin position="23"/>
        <end position="123"/>
    </location>
</feature>
<evidence type="ECO:0000256" key="1">
    <source>
        <dbReference type="ARBA" id="ARBA00022448"/>
    </source>
</evidence>
<feature type="domain" description="Cytochrome c" evidence="8">
    <location>
        <begin position="29"/>
        <end position="107"/>
    </location>
</feature>
<dbReference type="Gene3D" id="1.10.760.10">
    <property type="entry name" value="Cytochrome c-like domain"/>
    <property type="match status" value="1"/>
</dbReference>
<evidence type="ECO:0000256" key="3">
    <source>
        <dbReference type="ARBA" id="ARBA00022723"/>
    </source>
</evidence>
<organism evidence="9 10">
    <name type="scientific">Methylophilus luteus</name>
    <dbReference type="NCBI Taxonomy" id="640108"/>
    <lineage>
        <taxon>Bacteria</taxon>
        <taxon>Pseudomonadati</taxon>
        <taxon>Pseudomonadota</taxon>
        <taxon>Betaproteobacteria</taxon>
        <taxon>Nitrosomonadales</taxon>
        <taxon>Methylophilaceae</taxon>
        <taxon>Methylophilus</taxon>
    </lineage>
</organism>